<dbReference type="AlphaFoldDB" id="A0A6A5T267"/>
<protein>
    <submittedName>
        <fullName evidence="1">Uncharacterized protein</fullName>
    </submittedName>
</protein>
<name>A0A6A5T267_9PLEO</name>
<dbReference type="EMBL" id="ML976005">
    <property type="protein sequence ID" value="KAF1946114.1"/>
    <property type="molecule type" value="Genomic_DNA"/>
</dbReference>
<evidence type="ECO:0000313" key="1">
    <source>
        <dbReference type="EMBL" id="KAF1946114.1"/>
    </source>
</evidence>
<keyword evidence="2" id="KW-1185">Reference proteome</keyword>
<gene>
    <name evidence="1" type="ORF">EJ02DRAFT_462770</name>
</gene>
<sequence length="384" mass="43843">MYYQFDDARERTGGRLSQVILDRRTAISSIAQGISHSEKLSIHHLWAEKLHTAILGHAQAANMAVVARVLNLLPRELRDIVYMHLWATETNQDPSRELLYWWDSFDEPWFDKGEDLSGSPWLTTLAMGLRPPHFVDQAFVGGYFAREALKCFKDIVGKDLRPIGGKNPVAECGLIDASMVDFVEKDMFGVGMTMGELVRNLDLRVTFQCDVLSLGEYAEPGVVRKEGCSLEEYLTELDSGVTALCRIPYLDRITTQDGILQRVQTRPRIITLAIRQEYNHYATVHLISLLKLVAHAYLSLREKGFTLKVQYYSEEAGLKVLFEDDVWTWTSEDWKANLGRKNSIPVDPGHRATHFQDMIWKLFRNHLFQRPDSTSSSGNSKEFT</sequence>
<dbReference type="OrthoDB" id="3795309at2759"/>
<organism evidence="1 2">
    <name type="scientific">Clathrospora elynae</name>
    <dbReference type="NCBI Taxonomy" id="706981"/>
    <lineage>
        <taxon>Eukaryota</taxon>
        <taxon>Fungi</taxon>
        <taxon>Dikarya</taxon>
        <taxon>Ascomycota</taxon>
        <taxon>Pezizomycotina</taxon>
        <taxon>Dothideomycetes</taxon>
        <taxon>Pleosporomycetidae</taxon>
        <taxon>Pleosporales</taxon>
        <taxon>Diademaceae</taxon>
        <taxon>Clathrospora</taxon>
    </lineage>
</organism>
<accession>A0A6A5T267</accession>
<proteinExistence type="predicted"/>
<dbReference type="Proteomes" id="UP000800038">
    <property type="component" value="Unassembled WGS sequence"/>
</dbReference>
<reference evidence="1" key="1">
    <citation type="journal article" date="2020" name="Stud. Mycol.">
        <title>101 Dothideomycetes genomes: a test case for predicting lifestyles and emergence of pathogens.</title>
        <authorList>
            <person name="Haridas S."/>
            <person name="Albert R."/>
            <person name="Binder M."/>
            <person name="Bloem J."/>
            <person name="Labutti K."/>
            <person name="Salamov A."/>
            <person name="Andreopoulos B."/>
            <person name="Baker S."/>
            <person name="Barry K."/>
            <person name="Bills G."/>
            <person name="Bluhm B."/>
            <person name="Cannon C."/>
            <person name="Castanera R."/>
            <person name="Culley D."/>
            <person name="Daum C."/>
            <person name="Ezra D."/>
            <person name="Gonzalez J."/>
            <person name="Henrissat B."/>
            <person name="Kuo A."/>
            <person name="Liang C."/>
            <person name="Lipzen A."/>
            <person name="Lutzoni F."/>
            <person name="Magnuson J."/>
            <person name="Mondo S."/>
            <person name="Nolan M."/>
            <person name="Ohm R."/>
            <person name="Pangilinan J."/>
            <person name="Park H.-J."/>
            <person name="Ramirez L."/>
            <person name="Alfaro M."/>
            <person name="Sun H."/>
            <person name="Tritt A."/>
            <person name="Yoshinaga Y."/>
            <person name="Zwiers L.-H."/>
            <person name="Turgeon B."/>
            <person name="Goodwin S."/>
            <person name="Spatafora J."/>
            <person name="Crous P."/>
            <person name="Grigoriev I."/>
        </authorList>
    </citation>
    <scope>NUCLEOTIDE SEQUENCE</scope>
    <source>
        <strain evidence="1">CBS 161.51</strain>
    </source>
</reference>
<evidence type="ECO:0000313" key="2">
    <source>
        <dbReference type="Proteomes" id="UP000800038"/>
    </source>
</evidence>